<name>A0ABQ9C723_9ROSI</name>
<evidence type="ECO:0000313" key="1">
    <source>
        <dbReference type="EMBL" id="KAJ6394182.1"/>
    </source>
</evidence>
<dbReference type="EMBL" id="JAPFFI010000005">
    <property type="protein sequence ID" value="KAJ6394182.1"/>
    <property type="molecule type" value="Genomic_DNA"/>
</dbReference>
<proteinExistence type="predicted"/>
<evidence type="ECO:0000313" key="2">
    <source>
        <dbReference type="Proteomes" id="UP001141253"/>
    </source>
</evidence>
<protein>
    <submittedName>
        <fullName evidence="1">Uncharacterized protein</fullName>
    </submittedName>
</protein>
<sequence length="114" mass="12850">MYTSSALWTPKCWDQLLGNGPYKLGLHFEIADNIISAINDGICIFYSGLKHVHEQLRIAYVDVGSSQDYRIHLVERTQCVFQRSSHPSIAKSPESNPLNGFIRKMPAQISLVSE</sequence>
<keyword evidence="2" id="KW-1185">Reference proteome</keyword>
<organism evidence="1 2">
    <name type="scientific">Salix suchowensis</name>
    <dbReference type="NCBI Taxonomy" id="1278906"/>
    <lineage>
        <taxon>Eukaryota</taxon>
        <taxon>Viridiplantae</taxon>
        <taxon>Streptophyta</taxon>
        <taxon>Embryophyta</taxon>
        <taxon>Tracheophyta</taxon>
        <taxon>Spermatophyta</taxon>
        <taxon>Magnoliopsida</taxon>
        <taxon>eudicotyledons</taxon>
        <taxon>Gunneridae</taxon>
        <taxon>Pentapetalae</taxon>
        <taxon>rosids</taxon>
        <taxon>fabids</taxon>
        <taxon>Malpighiales</taxon>
        <taxon>Salicaceae</taxon>
        <taxon>Saliceae</taxon>
        <taxon>Salix</taxon>
    </lineage>
</organism>
<dbReference type="Proteomes" id="UP001141253">
    <property type="component" value="Chromosome 1"/>
</dbReference>
<reference evidence="1" key="1">
    <citation type="submission" date="2022-10" db="EMBL/GenBank/DDBJ databases">
        <authorList>
            <person name="Hyden B.L."/>
            <person name="Feng K."/>
            <person name="Yates T."/>
            <person name="Jawdy S."/>
            <person name="Smart L.B."/>
            <person name="Muchero W."/>
        </authorList>
    </citation>
    <scope>NUCLEOTIDE SEQUENCE</scope>
    <source>
        <tissue evidence="1">Shoot tip</tissue>
    </source>
</reference>
<accession>A0ABQ9C723</accession>
<comment type="caution">
    <text evidence="1">The sequence shown here is derived from an EMBL/GenBank/DDBJ whole genome shotgun (WGS) entry which is preliminary data.</text>
</comment>
<reference evidence="1" key="2">
    <citation type="journal article" date="2023" name="Int. J. Mol. Sci.">
        <title>De Novo Assembly and Annotation of 11 Diverse Shrub Willow (Salix) Genomes Reveals Novel Gene Organization in Sex-Linked Regions.</title>
        <authorList>
            <person name="Hyden B."/>
            <person name="Feng K."/>
            <person name="Yates T.B."/>
            <person name="Jawdy S."/>
            <person name="Cereghino C."/>
            <person name="Smart L.B."/>
            <person name="Muchero W."/>
        </authorList>
    </citation>
    <scope>NUCLEOTIDE SEQUENCE</scope>
    <source>
        <tissue evidence="1">Shoot tip</tissue>
    </source>
</reference>
<gene>
    <name evidence="1" type="ORF">OIU77_023414</name>
</gene>